<evidence type="ECO:0000256" key="3">
    <source>
        <dbReference type="ARBA" id="ARBA00022475"/>
    </source>
</evidence>
<keyword evidence="4 7" id="KW-0812">Transmembrane</keyword>
<comment type="similarity">
    <text evidence="7">Belongs to the binding-protein-dependent transport system permease family.</text>
</comment>
<dbReference type="CDD" id="cd06261">
    <property type="entry name" value="TM_PBP2"/>
    <property type="match status" value="1"/>
</dbReference>
<dbReference type="EMBL" id="QXWK01000001">
    <property type="protein sequence ID" value="NBH60336.1"/>
    <property type="molecule type" value="Genomic_DNA"/>
</dbReference>
<feature type="transmembrane region" description="Helical" evidence="7">
    <location>
        <begin position="70"/>
        <end position="92"/>
    </location>
</feature>
<dbReference type="Pfam" id="PF00528">
    <property type="entry name" value="BPD_transp_1"/>
    <property type="match status" value="1"/>
</dbReference>
<evidence type="ECO:0000256" key="7">
    <source>
        <dbReference type="RuleBase" id="RU363032"/>
    </source>
</evidence>
<gene>
    <name evidence="9" type="ORF">D0435_01430</name>
</gene>
<dbReference type="InterPro" id="IPR035906">
    <property type="entry name" value="MetI-like_sf"/>
</dbReference>
<protein>
    <submittedName>
        <fullName evidence="9">ABC transporter permease</fullName>
    </submittedName>
</protein>
<dbReference type="RefSeq" id="WP_160200627.1">
    <property type="nucleotide sequence ID" value="NZ_QXWK01000001.1"/>
</dbReference>
<dbReference type="Proteomes" id="UP000446866">
    <property type="component" value="Unassembled WGS sequence"/>
</dbReference>
<feature type="domain" description="ABC transmembrane type-1" evidence="8">
    <location>
        <begin position="72"/>
        <end position="259"/>
    </location>
</feature>
<keyword evidence="5 7" id="KW-1133">Transmembrane helix</keyword>
<comment type="caution">
    <text evidence="9">The sequence shown here is derived from an EMBL/GenBank/DDBJ whole genome shotgun (WGS) entry which is preliminary data.</text>
</comment>
<dbReference type="SUPFAM" id="SSF161098">
    <property type="entry name" value="MetI-like"/>
    <property type="match status" value="1"/>
</dbReference>
<evidence type="ECO:0000256" key="2">
    <source>
        <dbReference type="ARBA" id="ARBA00022448"/>
    </source>
</evidence>
<reference evidence="9 10" key="1">
    <citation type="submission" date="2018-08" db="EMBL/GenBank/DDBJ databases">
        <title>Murine metabolic-syndrome-specific gut microbial biobank.</title>
        <authorList>
            <person name="Liu C."/>
        </authorList>
    </citation>
    <scope>NUCLEOTIDE SEQUENCE [LARGE SCALE GENOMIC DNA]</scope>
    <source>
        <strain evidence="9 10">28</strain>
    </source>
</reference>
<sequence>MSLMKKLPKAAFCTLLGIIICCGLAGVLSPYSPEMMDSSAASVAPCIAHPFGTDPMGRDLLTLILYGGRASLLIGLISGLISTAIAVVYGTVSGLAGEWISDLLMRFSELIMSLPQILLILFLQALWGKTTVLSLAVIIGLTGWMQIAKVVRSEVRQIRGSDYVLAVKTMEGGFWYILWRHFLPNFISSIMFMVVTNIGQAMITESTLSFLGLGLPLTMVSWGSLLSMSQEAMLSGNWWMVLLPGTVLIVTLVCVTAIGESVRKQNNKLHSNL</sequence>
<dbReference type="PROSITE" id="PS50928">
    <property type="entry name" value="ABC_TM1"/>
    <property type="match status" value="1"/>
</dbReference>
<evidence type="ECO:0000259" key="8">
    <source>
        <dbReference type="PROSITE" id="PS50928"/>
    </source>
</evidence>
<name>A0A845QG79_9FIRM</name>
<dbReference type="GO" id="GO:0055085">
    <property type="term" value="P:transmembrane transport"/>
    <property type="evidence" value="ECO:0007669"/>
    <property type="project" value="InterPro"/>
</dbReference>
<dbReference type="PANTHER" id="PTHR43386:SF1">
    <property type="entry name" value="D,D-DIPEPTIDE TRANSPORT SYSTEM PERMEASE PROTEIN DDPC-RELATED"/>
    <property type="match status" value="1"/>
</dbReference>
<dbReference type="InterPro" id="IPR000515">
    <property type="entry name" value="MetI-like"/>
</dbReference>
<feature type="transmembrane region" description="Helical" evidence="7">
    <location>
        <begin position="185"/>
        <end position="203"/>
    </location>
</feature>
<dbReference type="PANTHER" id="PTHR43386">
    <property type="entry name" value="OLIGOPEPTIDE TRANSPORT SYSTEM PERMEASE PROTEIN APPC"/>
    <property type="match status" value="1"/>
</dbReference>
<evidence type="ECO:0000256" key="1">
    <source>
        <dbReference type="ARBA" id="ARBA00004651"/>
    </source>
</evidence>
<feature type="transmembrane region" description="Helical" evidence="7">
    <location>
        <begin position="210"/>
        <end position="226"/>
    </location>
</feature>
<keyword evidence="2 7" id="KW-0813">Transport</keyword>
<dbReference type="Gene3D" id="1.10.3720.10">
    <property type="entry name" value="MetI-like"/>
    <property type="match status" value="1"/>
</dbReference>
<evidence type="ECO:0000313" key="9">
    <source>
        <dbReference type="EMBL" id="NBH60336.1"/>
    </source>
</evidence>
<dbReference type="InterPro" id="IPR050366">
    <property type="entry name" value="BP-dependent_transpt_permease"/>
</dbReference>
<feature type="transmembrane region" description="Helical" evidence="7">
    <location>
        <begin position="238"/>
        <end position="259"/>
    </location>
</feature>
<organism evidence="9 10">
    <name type="scientific">Anaerotruncus colihominis</name>
    <dbReference type="NCBI Taxonomy" id="169435"/>
    <lineage>
        <taxon>Bacteria</taxon>
        <taxon>Bacillati</taxon>
        <taxon>Bacillota</taxon>
        <taxon>Clostridia</taxon>
        <taxon>Eubacteriales</taxon>
        <taxon>Oscillospiraceae</taxon>
        <taxon>Anaerotruncus</taxon>
    </lineage>
</organism>
<evidence type="ECO:0000256" key="4">
    <source>
        <dbReference type="ARBA" id="ARBA00022692"/>
    </source>
</evidence>
<keyword evidence="10" id="KW-1185">Reference proteome</keyword>
<dbReference type="GO" id="GO:0005886">
    <property type="term" value="C:plasma membrane"/>
    <property type="evidence" value="ECO:0007669"/>
    <property type="project" value="UniProtKB-SubCell"/>
</dbReference>
<keyword evidence="3" id="KW-1003">Cell membrane</keyword>
<proteinExistence type="inferred from homology"/>
<accession>A0A845QG79</accession>
<evidence type="ECO:0000313" key="10">
    <source>
        <dbReference type="Proteomes" id="UP000446866"/>
    </source>
</evidence>
<evidence type="ECO:0000256" key="5">
    <source>
        <dbReference type="ARBA" id="ARBA00022989"/>
    </source>
</evidence>
<comment type="subcellular location">
    <subcellularLocation>
        <location evidence="1 7">Cell membrane</location>
        <topology evidence="1 7">Multi-pass membrane protein</topology>
    </subcellularLocation>
</comment>
<keyword evidence="6 7" id="KW-0472">Membrane</keyword>
<evidence type="ECO:0000256" key="6">
    <source>
        <dbReference type="ARBA" id="ARBA00023136"/>
    </source>
</evidence>
<dbReference type="AlphaFoldDB" id="A0A845QG79"/>